<dbReference type="VEuPathDB" id="FungiDB:BD410DRAFT_735332"/>
<evidence type="ECO:0000313" key="2">
    <source>
        <dbReference type="Proteomes" id="UP000294933"/>
    </source>
</evidence>
<dbReference type="Proteomes" id="UP000294933">
    <property type="component" value="Unassembled WGS sequence"/>
</dbReference>
<sequence length="87" mass="10245">MVIRDVVTRWNYTHAMIRRASLLYKAVDEWVFEHEELHEFMLTASEWKMLKELANVLEVESPKFVTVESEFDEVVDIHAGYPSNIAC</sequence>
<dbReference type="InterPro" id="IPR012337">
    <property type="entry name" value="RNaseH-like_sf"/>
</dbReference>
<organism evidence="1 2">
    <name type="scientific">Rickenella mellea</name>
    <dbReference type="NCBI Taxonomy" id="50990"/>
    <lineage>
        <taxon>Eukaryota</taxon>
        <taxon>Fungi</taxon>
        <taxon>Dikarya</taxon>
        <taxon>Basidiomycota</taxon>
        <taxon>Agaricomycotina</taxon>
        <taxon>Agaricomycetes</taxon>
        <taxon>Hymenochaetales</taxon>
        <taxon>Rickenellaceae</taxon>
        <taxon>Rickenella</taxon>
    </lineage>
</organism>
<dbReference type="EMBL" id="ML170596">
    <property type="protein sequence ID" value="TDL13475.1"/>
    <property type="molecule type" value="Genomic_DNA"/>
</dbReference>
<protein>
    <submittedName>
        <fullName evidence="1">Uncharacterized protein</fullName>
    </submittedName>
</protein>
<evidence type="ECO:0000313" key="1">
    <source>
        <dbReference type="EMBL" id="TDL13475.1"/>
    </source>
</evidence>
<name>A0A4Y7PDX8_9AGAM</name>
<dbReference type="OrthoDB" id="3264316at2759"/>
<accession>A0A4Y7PDX8</accession>
<reference evidence="1 2" key="1">
    <citation type="submission" date="2018-06" db="EMBL/GenBank/DDBJ databases">
        <title>A transcriptomic atlas of mushroom development highlights an independent origin of complex multicellularity.</title>
        <authorList>
            <consortium name="DOE Joint Genome Institute"/>
            <person name="Krizsan K."/>
            <person name="Almasi E."/>
            <person name="Merenyi Z."/>
            <person name="Sahu N."/>
            <person name="Viragh M."/>
            <person name="Koszo T."/>
            <person name="Mondo S."/>
            <person name="Kiss B."/>
            <person name="Balint B."/>
            <person name="Kues U."/>
            <person name="Barry K."/>
            <person name="Hegedus J.C."/>
            <person name="Henrissat B."/>
            <person name="Johnson J."/>
            <person name="Lipzen A."/>
            <person name="Ohm R."/>
            <person name="Nagy I."/>
            <person name="Pangilinan J."/>
            <person name="Yan J."/>
            <person name="Xiong Y."/>
            <person name="Grigoriev I.V."/>
            <person name="Hibbett D.S."/>
            <person name="Nagy L.G."/>
        </authorList>
    </citation>
    <scope>NUCLEOTIDE SEQUENCE [LARGE SCALE GENOMIC DNA]</scope>
    <source>
        <strain evidence="1 2">SZMC22713</strain>
    </source>
</reference>
<dbReference type="SUPFAM" id="SSF53098">
    <property type="entry name" value="Ribonuclease H-like"/>
    <property type="match status" value="1"/>
</dbReference>
<proteinExistence type="predicted"/>
<gene>
    <name evidence="1" type="ORF">BD410DRAFT_735332</name>
</gene>
<dbReference type="AlphaFoldDB" id="A0A4Y7PDX8"/>
<dbReference type="STRING" id="50990.A0A4Y7PDX8"/>
<keyword evidence="2" id="KW-1185">Reference proteome</keyword>